<feature type="region of interest" description="Disordered" evidence="1">
    <location>
        <begin position="1"/>
        <end position="22"/>
    </location>
</feature>
<feature type="compositionally biased region" description="Polar residues" evidence="1">
    <location>
        <begin position="1"/>
        <end position="11"/>
    </location>
</feature>
<feature type="region of interest" description="Disordered" evidence="1">
    <location>
        <begin position="56"/>
        <end position="112"/>
    </location>
</feature>
<evidence type="ECO:0000256" key="1">
    <source>
        <dbReference type="SAM" id="MobiDB-lite"/>
    </source>
</evidence>
<reference evidence="2" key="1">
    <citation type="submission" date="2021-05" db="EMBL/GenBank/DDBJ databases">
        <authorList>
            <person name="Alioto T."/>
            <person name="Alioto T."/>
            <person name="Gomez Garrido J."/>
        </authorList>
    </citation>
    <scope>NUCLEOTIDE SEQUENCE</scope>
</reference>
<dbReference type="EMBL" id="HBUF01432661">
    <property type="protein sequence ID" value="CAG6742129.1"/>
    <property type="molecule type" value="Transcribed_RNA"/>
</dbReference>
<name>A0A8D8Z6Z3_9HEMI</name>
<protein>
    <submittedName>
        <fullName evidence="2">Uncharacterized protein</fullName>
    </submittedName>
</protein>
<organism evidence="2">
    <name type="scientific">Cacopsylla melanoneura</name>
    <dbReference type="NCBI Taxonomy" id="428564"/>
    <lineage>
        <taxon>Eukaryota</taxon>
        <taxon>Metazoa</taxon>
        <taxon>Ecdysozoa</taxon>
        <taxon>Arthropoda</taxon>
        <taxon>Hexapoda</taxon>
        <taxon>Insecta</taxon>
        <taxon>Pterygota</taxon>
        <taxon>Neoptera</taxon>
        <taxon>Paraneoptera</taxon>
        <taxon>Hemiptera</taxon>
        <taxon>Sternorrhyncha</taxon>
        <taxon>Psylloidea</taxon>
        <taxon>Psyllidae</taxon>
        <taxon>Psyllinae</taxon>
        <taxon>Cacopsylla</taxon>
    </lineage>
</organism>
<proteinExistence type="predicted"/>
<sequence length="112" mass="12254">MELKSSTSLTSVIPKILPPSNPAEMDISHNIEVSHIYNPAYSPAVNPAYIPDKDGYFPSDKHVYSPDNSTKYKTSDGPGFNPNTNNNRANSKVFPTSGTSREKKPPSRGKCL</sequence>
<accession>A0A8D8Z6Z3</accession>
<feature type="compositionally biased region" description="Polar residues" evidence="1">
    <location>
        <begin position="81"/>
        <end position="99"/>
    </location>
</feature>
<evidence type="ECO:0000313" key="2">
    <source>
        <dbReference type="EMBL" id="CAG6742129.1"/>
    </source>
</evidence>
<dbReference type="AlphaFoldDB" id="A0A8D8Z6Z3"/>